<evidence type="ECO:0000313" key="5">
    <source>
        <dbReference type="EMBL" id="KAI9637608.1"/>
    </source>
</evidence>
<dbReference type="Pfam" id="PF06441">
    <property type="entry name" value="EHN"/>
    <property type="match status" value="1"/>
</dbReference>
<dbReference type="RefSeq" id="XP_052947385.1">
    <property type="nucleotide sequence ID" value="XM_053086761.1"/>
</dbReference>
<dbReference type="GeneID" id="77725962"/>
<proteinExistence type="inferred from homology"/>
<feature type="active site" description="Proton donor" evidence="3">
    <location>
        <position position="314"/>
    </location>
</feature>
<evidence type="ECO:0000256" key="3">
    <source>
        <dbReference type="PIRSR" id="PIRSR001112-1"/>
    </source>
</evidence>
<keyword evidence="2 5" id="KW-0378">Hydrolase</keyword>
<accession>A0AA38HC55</accession>
<feature type="active site" description="Proton acceptor" evidence="3">
    <location>
        <position position="372"/>
    </location>
</feature>
<dbReference type="InterPro" id="IPR000639">
    <property type="entry name" value="Epox_hydrolase-like"/>
</dbReference>
<keyword evidence="5" id="KW-0808">Transferase</keyword>
<dbReference type="SUPFAM" id="SSF53474">
    <property type="entry name" value="alpha/beta-Hydrolases"/>
    <property type="match status" value="1"/>
</dbReference>
<evidence type="ECO:0000259" key="4">
    <source>
        <dbReference type="Pfam" id="PF06441"/>
    </source>
</evidence>
<dbReference type="PRINTS" id="PR00412">
    <property type="entry name" value="EPOXHYDRLASE"/>
</dbReference>
<keyword evidence="6" id="KW-1185">Reference proteome</keyword>
<dbReference type="GO" id="GO:0004301">
    <property type="term" value="F:epoxide hydrolase activity"/>
    <property type="evidence" value="ECO:0007669"/>
    <property type="project" value="TreeGrafter"/>
</dbReference>
<sequence>MPFDKLPHEPTIALRPIKVSIPQAEVDDLQSRLRSTRPFKRTFENSRKDEYHGVNLGWMEEALRIWKDEYSWRDTEKEINSHSNYIADLEHKGHKYQLHFIAFCSERSDAVPIIMTHGWPGSIIEFLPLLRHLQSTYTPSTLPAHIIVPSLIGYGFSGPPPLDATYGNVDQALLQDQLMRGLGFDKYVAQGGDIGGFVTFKMGNVGKGCKAVHLNFCPSDRPEGFHDSTLDETDQALVKRQEETERVNMSYRDEHALKPATIGFACDSDPIALLAWIGEKFLIWTDDDLPIPTILADVSLYWFTQCFSTAMWHYRASYGREEDRNPDDLMTELREVPVGYSQFPKELFPSPAVWVKEKVDLVWHRRHDKGGHFAALEVPDVLWKDVMDFVGQVWKP</sequence>
<dbReference type="AlphaFoldDB" id="A0AA38HC55"/>
<dbReference type="GO" id="GO:0016746">
    <property type="term" value="F:acyltransferase activity"/>
    <property type="evidence" value="ECO:0007669"/>
    <property type="project" value="UniProtKB-KW"/>
</dbReference>
<dbReference type="InterPro" id="IPR029058">
    <property type="entry name" value="AB_hydrolase_fold"/>
</dbReference>
<dbReference type="PANTHER" id="PTHR21661">
    <property type="entry name" value="EPOXIDE HYDROLASE 1-RELATED"/>
    <property type="match status" value="1"/>
</dbReference>
<protein>
    <submittedName>
        <fullName evidence="5">Hydrolases or acyltransferase</fullName>
    </submittedName>
</protein>
<dbReference type="Gene3D" id="3.40.50.1820">
    <property type="entry name" value="alpha/beta hydrolase"/>
    <property type="match status" value="1"/>
</dbReference>
<feature type="domain" description="Epoxide hydrolase N-terminal" evidence="4">
    <location>
        <begin position="15"/>
        <end position="126"/>
    </location>
</feature>
<evidence type="ECO:0000256" key="2">
    <source>
        <dbReference type="ARBA" id="ARBA00022801"/>
    </source>
</evidence>
<evidence type="ECO:0000313" key="6">
    <source>
        <dbReference type="Proteomes" id="UP001164286"/>
    </source>
</evidence>
<comment type="similarity">
    <text evidence="1">Belongs to the peptidase S33 family.</text>
</comment>
<dbReference type="InterPro" id="IPR016292">
    <property type="entry name" value="Epoxide_hydrolase"/>
</dbReference>
<dbReference type="PANTHER" id="PTHR21661:SF39">
    <property type="entry name" value="HYDROLASE, PUTATIVE (AFU_ORTHOLOGUE AFUA_3G08960)-RELATED"/>
    <property type="match status" value="1"/>
</dbReference>
<name>A0AA38HC55_9TREE</name>
<dbReference type="EMBL" id="JAKWFO010000004">
    <property type="protein sequence ID" value="KAI9637608.1"/>
    <property type="molecule type" value="Genomic_DNA"/>
</dbReference>
<dbReference type="Proteomes" id="UP001164286">
    <property type="component" value="Unassembled WGS sequence"/>
</dbReference>
<dbReference type="GO" id="GO:0097176">
    <property type="term" value="P:epoxide metabolic process"/>
    <property type="evidence" value="ECO:0007669"/>
    <property type="project" value="TreeGrafter"/>
</dbReference>
<reference evidence="5" key="1">
    <citation type="journal article" date="2022" name="G3 (Bethesda)">
        <title>High quality genome of the basidiomycete yeast Dioszegia hungarica PDD-24b-2 isolated from cloud water.</title>
        <authorList>
            <person name="Jarrige D."/>
            <person name="Haridas S."/>
            <person name="Bleykasten-Grosshans C."/>
            <person name="Joly M."/>
            <person name="Nadalig T."/>
            <person name="Sancelme M."/>
            <person name="Vuilleumier S."/>
            <person name="Grigoriev I.V."/>
            <person name="Amato P."/>
            <person name="Bringel F."/>
        </authorList>
    </citation>
    <scope>NUCLEOTIDE SEQUENCE</scope>
    <source>
        <strain evidence="5">PDD-24b-2</strain>
    </source>
</reference>
<gene>
    <name evidence="5" type="ORF">MKK02DRAFT_23657</name>
</gene>
<evidence type="ECO:0000256" key="1">
    <source>
        <dbReference type="ARBA" id="ARBA00010088"/>
    </source>
</evidence>
<dbReference type="InterPro" id="IPR010497">
    <property type="entry name" value="Epoxide_hydro_N"/>
</dbReference>
<organism evidence="5 6">
    <name type="scientific">Dioszegia hungarica</name>
    <dbReference type="NCBI Taxonomy" id="4972"/>
    <lineage>
        <taxon>Eukaryota</taxon>
        <taxon>Fungi</taxon>
        <taxon>Dikarya</taxon>
        <taxon>Basidiomycota</taxon>
        <taxon>Agaricomycotina</taxon>
        <taxon>Tremellomycetes</taxon>
        <taxon>Tremellales</taxon>
        <taxon>Bulleribasidiaceae</taxon>
        <taxon>Dioszegia</taxon>
    </lineage>
</organism>
<dbReference type="PIRSF" id="PIRSF001112">
    <property type="entry name" value="Epoxide_hydrolase"/>
    <property type="match status" value="1"/>
</dbReference>
<keyword evidence="5" id="KW-0012">Acyltransferase</keyword>
<feature type="active site" description="Nucleophile" evidence="3">
    <location>
        <position position="193"/>
    </location>
</feature>
<comment type="caution">
    <text evidence="5">The sequence shown here is derived from an EMBL/GenBank/DDBJ whole genome shotgun (WGS) entry which is preliminary data.</text>
</comment>